<dbReference type="PIRSF" id="PIRSF006755">
    <property type="entry name" value="DTB_synth"/>
    <property type="match status" value="1"/>
</dbReference>
<protein>
    <recommendedName>
        <fullName evidence="2">ATP-dependent dethiobiotin synthetase BioD</fullName>
        <ecNumber evidence="2">6.3.3.3</ecNumber>
    </recommendedName>
    <alternativeName>
        <fullName evidence="2">DTB synthetase</fullName>
        <shortName evidence="2">DTBS</shortName>
    </alternativeName>
    <alternativeName>
        <fullName evidence="2">Dethiobiotin synthase</fullName>
    </alternativeName>
</protein>
<feature type="active site" evidence="2">
    <location>
        <position position="36"/>
    </location>
</feature>
<organism evidence="3 4">
    <name type="scientific">Desulfurella multipotens</name>
    <dbReference type="NCBI Taxonomy" id="79269"/>
    <lineage>
        <taxon>Bacteria</taxon>
        <taxon>Pseudomonadati</taxon>
        <taxon>Campylobacterota</taxon>
        <taxon>Desulfurellia</taxon>
        <taxon>Desulfurellales</taxon>
        <taxon>Desulfurellaceae</taxon>
        <taxon>Desulfurella</taxon>
    </lineage>
</organism>
<keyword evidence="2" id="KW-0436">Ligase</keyword>
<feature type="binding site" evidence="2">
    <location>
        <position position="47"/>
    </location>
    <ligand>
        <name>Mg(2+)</name>
        <dbReference type="ChEBI" id="CHEBI:18420"/>
    </ligand>
</feature>
<dbReference type="GO" id="GO:0009102">
    <property type="term" value="P:biotin biosynthetic process"/>
    <property type="evidence" value="ECO:0007669"/>
    <property type="project" value="UniProtKB-UniRule"/>
</dbReference>
<evidence type="ECO:0000256" key="1">
    <source>
        <dbReference type="ARBA" id="ARBA00022756"/>
    </source>
</evidence>
<dbReference type="RefSeq" id="WP_025391771.1">
    <property type="nucleotide sequence ID" value="NZ_FMYU01000006.1"/>
</dbReference>
<proteinExistence type="inferred from homology"/>
<comment type="pathway">
    <text evidence="2">Cofactor biosynthesis; biotin biosynthesis; biotin from 7,8-diaminononanoate: step 1/2.</text>
</comment>
<dbReference type="EMBL" id="FMYU01000006">
    <property type="protein sequence ID" value="SDC54184.1"/>
    <property type="molecule type" value="Genomic_DNA"/>
</dbReference>
<dbReference type="OrthoDB" id="9802097at2"/>
<keyword evidence="1 2" id="KW-0093">Biotin biosynthesis</keyword>
<dbReference type="InterPro" id="IPR004472">
    <property type="entry name" value="DTB_synth_BioD"/>
</dbReference>
<keyword evidence="4" id="KW-1185">Reference proteome</keyword>
<dbReference type="PANTHER" id="PTHR43210:SF5">
    <property type="entry name" value="DETHIOBIOTIN SYNTHETASE"/>
    <property type="match status" value="1"/>
</dbReference>
<dbReference type="GO" id="GO:0004141">
    <property type="term" value="F:dethiobiotin synthase activity"/>
    <property type="evidence" value="ECO:0007669"/>
    <property type="project" value="UniProtKB-UniRule"/>
</dbReference>
<feature type="binding site" evidence="2">
    <location>
        <position position="98"/>
    </location>
    <ligand>
        <name>Mg(2+)</name>
        <dbReference type="ChEBI" id="CHEBI:18420"/>
    </ligand>
</feature>
<name>A0A1G6MG10_9BACT</name>
<keyword evidence="2" id="KW-0963">Cytoplasm</keyword>
<accession>A0A1G6MG10</accession>
<evidence type="ECO:0000313" key="4">
    <source>
        <dbReference type="Proteomes" id="UP000199411"/>
    </source>
</evidence>
<feature type="binding site" evidence="2">
    <location>
        <begin position="98"/>
        <end position="101"/>
    </location>
    <ligand>
        <name>ATP</name>
        <dbReference type="ChEBI" id="CHEBI:30616"/>
    </ligand>
</feature>
<comment type="catalytic activity">
    <reaction evidence="2">
        <text>(7R,8S)-7,8-diammoniononanoate + CO2 + ATP = (4R,5S)-dethiobiotin + ADP + phosphate + 3 H(+)</text>
        <dbReference type="Rhea" id="RHEA:15805"/>
        <dbReference type="ChEBI" id="CHEBI:15378"/>
        <dbReference type="ChEBI" id="CHEBI:16526"/>
        <dbReference type="ChEBI" id="CHEBI:30616"/>
        <dbReference type="ChEBI" id="CHEBI:43474"/>
        <dbReference type="ChEBI" id="CHEBI:149469"/>
        <dbReference type="ChEBI" id="CHEBI:149473"/>
        <dbReference type="ChEBI" id="CHEBI:456216"/>
        <dbReference type="EC" id="6.3.3.3"/>
    </reaction>
</comment>
<dbReference type="Proteomes" id="UP000199411">
    <property type="component" value="Unassembled WGS sequence"/>
</dbReference>
<sequence>MKIFVSGTNTNVGKTHFCALLSKYYKNMKKSVIYIKIIQTGYPDDDDAKSVYEASKVKTQTLLFGKEPVAPYFLYENFPMDFVIDKINKSKADVVIIEGSGGLLVPLDKSHTFADLVSLLNLETIIVVPNKLGCINDTLLNLYYCKTKGINLKGFALNDYFFDGNDNFVALQDLTNYAFRYKFKTELEVL</sequence>
<dbReference type="GO" id="GO:0000287">
    <property type="term" value="F:magnesium ion binding"/>
    <property type="evidence" value="ECO:0007669"/>
    <property type="project" value="UniProtKB-UniRule"/>
</dbReference>
<feature type="binding site" evidence="2">
    <location>
        <begin position="11"/>
        <end position="16"/>
    </location>
    <ligand>
        <name>ATP</name>
        <dbReference type="ChEBI" id="CHEBI:30616"/>
    </ligand>
</feature>
<dbReference type="UniPathway" id="UPA00078">
    <property type="reaction ID" value="UER00161"/>
</dbReference>
<gene>
    <name evidence="2" type="primary">bioD</name>
    <name evidence="3" type="ORF">SAMN05660835_00979</name>
</gene>
<comment type="similarity">
    <text evidence="2">Belongs to the dethiobiotin synthetase family.</text>
</comment>
<dbReference type="SUPFAM" id="SSF52540">
    <property type="entry name" value="P-loop containing nucleoside triphosphate hydrolases"/>
    <property type="match status" value="1"/>
</dbReference>
<dbReference type="EC" id="6.3.3.3" evidence="2"/>
<dbReference type="GO" id="GO:0005524">
    <property type="term" value="F:ATP binding"/>
    <property type="evidence" value="ECO:0007669"/>
    <property type="project" value="UniProtKB-UniRule"/>
</dbReference>
<keyword evidence="2" id="KW-0547">Nucleotide-binding</keyword>
<dbReference type="CDD" id="cd03109">
    <property type="entry name" value="DTBS"/>
    <property type="match status" value="1"/>
</dbReference>
<feature type="binding site" evidence="2">
    <location>
        <position position="47"/>
    </location>
    <ligand>
        <name>ATP</name>
        <dbReference type="ChEBI" id="CHEBI:30616"/>
    </ligand>
</feature>
<comment type="subunit">
    <text evidence="2">Homodimer.</text>
</comment>
<keyword evidence="2" id="KW-0067">ATP-binding</keyword>
<dbReference type="PANTHER" id="PTHR43210">
    <property type="entry name" value="DETHIOBIOTIN SYNTHETASE"/>
    <property type="match status" value="1"/>
</dbReference>
<comment type="subcellular location">
    <subcellularLocation>
        <location evidence="2">Cytoplasm</location>
    </subcellularLocation>
</comment>
<evidence type="ECO:0000256" key="2">
    <source>
        <dbReference type="HAMAP-Rule" id="MF_00336"/>
    </source>
</evidence>
<feature type="binding site" evidence="2">
    <location>
        <position position="15"/>
    </location>
    <ligand>
        <name>Mg(2+)</name>
        <dbReference type="ChEBI" id="CHEBI:18420"/>
    </ligand>
</feature>
<dbReference type="AlphaFoldDB" id="A0A1G6MG10"/>
<dbReference type="Gene3D" id="3.40.50.300">
    <property type="entry name" value="P-loop containing nucleotide triphosphate hydrolases"/>
    <property type="match status" value="1"/>
</dbReference>
<reference evidence="4" key="1">
    <citation type="submission" date="2016-10" db="EMBL/GenBank/DDBJ databases">
        <authorList>
            <person name="Varghese N."/>
            <person name="Submissions S."/>
        </authorList>
    </citation>
    <scope>NUCLEOTIDE SEQUENCE [LARGE SCALE GENOMIC DNA]</scope>
    <source>
        <strain evidence="4">DSM 8415</strain>
    </source>
</reference>
<dbReference type="NCBIfam" id="TIGR00347">
    <property type="entry name" value="bioD"/>
    <property type="match status" value="1"/>
</dbReference>
<comment type="caution">
    <text evidence="2">Lacks conserved residue(s) required for the propagation of feature annotation.</text>
</comment>
<dbReference type="GO" id="GO:0005829">
    <property type="term" value="C:cytosol"/>
    <property type="evidence" value="ECO:0007669"/>
    <property type="project" value="TreeGrafter"/>
</dbReference>
<comment type="function">
    <text evidence="2">Catalyzes a mechanistically unusual reaction, the ATP-dependent insertion of CO2 between the N7 and N8 nitrogen atoms of 7,8-diaminopelargonic acid (DAPA, also called 7,8-diammoniononanoate) to form a ureido ring.</text>
</comment>
<dbReference type="Pfam" id="PF13500">
    <property type="entry name" value="AAA_26"/>
    <property type="match status" value="1"/>
</dbReference>
<dbReference type="HAMAP" id="MF_00336">
    <property type="entry name" value="BioD"/>
    <property type="match status" value="1"/>
</dbReference>
<keyword evidence="2" id="KW-0460">Magnesium</keyword>
<feature type="binding site" evidence="2">
    <location>
        <begin position="158"/>
        <end position="159"/>
    </location>
    <ligand>
        <name>ATP</name>
        <dbReference type="ChEBI" id="CHEBI:30616"/>
    </ligand>
</feature>
<dbReference type="InterPro" id="IPR027417">
    <property type="entry name" value="P-loop_NTPase"/>
</dbReference>
<evidence type="ECO:0000313" key="3">
    <source>
        <dbReference type="EMBL" id="SDC54184.1"/>
    </source>
</evidence>
<comment type="cofactor">
    <cofactor evidence="2">
        <name>Mg(2+)</name>
        <dbReference type="ChEBI" id="CHEBI:18420"/>
    </cofactor>
</comment>
<keyword evidence="2" id="KW-0479">Metal-binding</keyword>
<feature type="binding site" evidence="2">
    <location>
        <position position="40"/>
    </location>
    <ligand>
        <name>substrate</name>
    </ligand>
</feature>